<evidence type="ECO:0000313" key="1">
    <source>
        <dbReference type="EMBL" id="KAK4789620.1"/>
    </source>
</evidence>
<name>A0AAN7R600_TRANT</name>
<evidence type="ECO:0000313" key="2">
    <source>
        <dbReference type="Proteomes" id="UP001346149"/>
    </source>
</evidence>
<dbReference type="PANTHER" id="PTHR36702">
    <property type="entry name" value="HOLLIDAY JUNCTION RESOLVASE"/>
    <property type="match status" value="1"/>
</dbReference>
<protein>
    <submittedName>
        <fullName evidence="1">Uncharacterized protein</fullName>
    </submittedName>
</protein>
<reference evidence="1 2" key="1">
    <citation type="journal article" date="2023" name="Hortic Res">
        <title>Pangenome of water caltrop reveals structural variations and asymmetric subgenome divergence after allopolyploidization.</title>
        <authorList>
            <person name="Zhang X."/>
            <person name="Chen Y."/>
            <person name="Wang L."/>
            <person name="Yuan Y."/>
            <person name="Fang M."/>
            <person name="Shi L."/>
            <person name="Lu R."/>
            <person name="Comes H.P."/>
            <person name="Ma Y."/>
            <person name="Chen Y."/>
            <person name="Huang G."/>
            <person name="Zhou Y."/>
            <person name="Zheng Z."/>
            <person name="Qiu Y."/>
        </authorList>
    </citation>
    <scope>NUCLEOTIDE SEQUENCE [LARGE SCALE GENOMIC DNA]</scope>
    <source>
        <strain evidence="1">F231</strain>
    </source>
</reference>
<organism evidence="1 2">
    <name type="scientific">Trapa natans</name>
    <name type="common">Water chestnut</name>
    <dbReference type="NCBI Taxonomy" id="22666"/>
    <lineage>
        <taxon>Eukaryota</taxon>
        <taxon>Viridiplantae</taxon>
        <taxon>Streptophyta</taxon>
        <taxon>Embryophyta</taxon>
        <taxon>Tracheophyta</taxon>
        <taxon>Spermatophyta</taxon>
        <taxon>Magnoliopsida</taxon>
        <taxon>eudicotyledons</taxon>
        <taxon>Gunneridae</taxon>
        <taxon>Pentapetalae</taxon>
        <taxon>rosids</taxon>
        <taxon>malvids</taxon>
        <taxon>Myrtales</taxon>
        <taxon>Lythraceae</taxon>
        <taxon>Trapa</taxon>
    </lineage>
</organism>
<gene>
    <name evidence="1" type="ORF">SAY86_016924</name>
</gene>
<sequence length="918" mass="102865">MDLGNKASLWSRKHLNMTAMSMEESQEEKHSEIFFQLLLDVLNFSAASFSALTHTDSIQEVVSMDVVERSFQEQLDLIKVSMEYLKKLEARSSDILKASQLVIDSIIRFCSEQCQVKDWTNFAKCPEVENGSLDCEGPTRVNPVVKIWKCVILKLCDLGILASKDGGHLVSILNTSWKGVVRLLQQGKGSLEVVLNVSNIILELISLACGSLRMAATSWSSASEGPISVAVARRAFIPVKFYLVNAVKISSIYPTQAFHVHRGITLCATMISCLRISLSKERNFKIASELISELLEPMTMSLLYSILNSDEVKEEMKFEILDSLFTAGCNDSSRDDSCGKDMMQLGKIFSEAHDSISSANALLLGRILLFICLLRFSINAEENVKLGITRKLEWLFNMLIEEEVYAFIFSMQIPLSYGTKEKMETVWEPLFCSLLVSLKTFTVTASCGIAWGELISFLLYNIFHPHLICQEIIMDILCFLMRYAENSVVNDIIDKLCSCFKSVAHLPSLLDPGSAARKIARSLSLLAKCGTQSAADQVYGSIIGENRSQLSSVMLVAFLMEGFSMQLLSDSLREIAKRRIITDYCAFMGTSYGRYLQNDSCILSMAPVFVLSASLLSTQFDESDINKRTLKFLFAIMGILSESTDPKTLENCHSLLAETLWILSNMKNQSTFNEMDDVILQLHGIFMSKARSDAWKWRSKGELALFMAGFSYMEISETEECKKSSALRSLYHMLLKERHWALAHLALASFGYFAARTSCNQMWKFVPENAALSFDLLKENKVNEERFMSEFKAFLEKDAALHEIAPTSDLLQLLQAEAMLLKEATQKKMQALEIMGMDCEVMEANHQQLPSKRRKLPVEISKGVDLLQSGMRVMGEGLTQWQKAEPDSPELHDKFVAHFACLQDAIANLASISGSGNS</sequence>
<dbReference type="PANTHER" id="PTHR36702:SF1">
    <property type="entry name" value="HOLLIDAY JUNCTION RESOLVASE"/>
    <property type="match status" value="1"/>
</dbReference>
<proteinExistence type="predicted"/>
<comment type="caution">
    <text evidence="1">The sequence shown here is derived from an EMBL/GenBank/DDBJ whole genome shotgun (WGS) entry which is preliminary data.</text>
</comment>
<dbReference type="InterPro" id="IPR027902">
    <property type="entry name" value="DUF4487"/>
</dbReference>
<dbReference type="EMBL" id="JAXQNO010000010">
    <property type="protein sequence ID" value="KAK4789620.1"/>
    <property type="molecule type" value="Genomic_DNA"/>
</dbReference>
<dbReference type="Proteomes" id="UP001346149">
    <property type="component" value="Unassembled WGS sequence"/>
</dbReference>
<keyword evidence="2" id="KW-1185">Reference proteome</keyword>
<accession>A0AAN7R600</accession>
<dbReference type="AlphaFoldDB" id="A0AAN7R600"/>
<dbReference type="Pfam" id="PF14868">
    <property type="entry name" value="DUF4487"/>
    <property type="match status" value="1"/>
</dbReference>